<dbReference type="AlphaFoldDB" id="A0A2P2PEL4"/>
<reference evidence="1" key="1">
    <citation type="submission" date="2018-02" db="EMBL/GenBank/DDBJ databases">
        <title>Rhizophora mucronata_Transcriptome.</title>
        <authorList>
            <person name="Meera S.P."/>
            <person name="Sreeshan A."/>
            <person name="Augustine A."/>
        </authorList>
    </citation>
    <scope>NUCLEOTIDE SEQUENCE</scope>
    <source>
        <tissue evidence="1">Leaf</tissue>
    </source>
</reference>
<accession>A0A2P2PEL4</accession>
<organism evidence="1">
    <name type="scientific">Rhizophora mucronata</name>
    <name type="common">Asiatic mangrove</name>
    <dbReference type="NCBI Taxonomy" id="61149"/>
    <lineage>
        <taxon>Eukaryota</taxon>
        <taxon>Viridiplantae</taxon>
        <taxon>Streptophyta</taxon>
        <taxon>Embryophyta</taxon>
        <taxon>Tracheophyta</taxon>
        <taxon>Spermatophyta</taxon>
        <taxon>Magnoliopsida</taxon>
        <taxon>eudicotyledons</taxon>
        <taxon>Gunneridae</taxon>
        <taxon>Pentapetalae</taxon>
        <taxon>rosids</taxon>
        <taxon>fabids</taxon>
        <taxon>Malpighiales</taxon>
        <taxon>Rhizophoraceae</taxon>
        <taxon>Rhizophora</taxon>
    </lineage>
</organism>
<protein>
    <submittedName>
        <fullName evidence="1">Uncharacterized protein</fullName>
    </submittedName>
</protein>
<sequence>MDTREASLLPLAKSSLMHSLM</sequence>
<proteinExistence type="predicted"/>
<evidence type="ECO:0000313" key="1">
    <source>
        <dbReference type="EMBL" id="MBX53188.1"/>
    </source>
</evidence>
<name>A0A2P2PEL4_RHIMU</name>
<dbReference type="EMBL" id="GGEC01072704">
    <property type="protein sequence ID" value="MBX53188.1"/>
    <property type="molecule type" value="Transcribed_RNA"/>
</dbReference>